<gene>
    <name evidence="3" type="ORF">ABR189_21295</name>
</gene>
<dbReference type="PANTHER" id="PTHR40111:SF1">
    <property type="entry name" value="CEPHALOSPORIN-C DEACETYLASE"/>
    <property type="match status" value="1"/>
</dbReference>
<dbReference type="PANTHER" id="PTHR40111">
    <property type="entry name" value="CEPHALOSPORIN-C DEACETYLASE"/>
    <property type="match status" value="1"/>
</dbReference>
<dbReference type="InterPro" id="IPR039069">
    <property type="entry name" value="CE7"/>
</dbReference>
<evidence type="ECO:0000313" key="3">
    <source>
        <dbReference type="EMBL" id="MET6999938.1"/>
    </source>
</evidence>
<proteinExistence type="predicted"/>
<dbReference type="EMBL" id="JBEXAC010000002">
    <property type="protein sequence ID" value="MET6999938.1"/>
    <property type="molecule type" value="Genomic_DNA"/>
</dbReference>
<evidence type="ECO:0000256" key="1">
    <source>
        <dbReference type="SAM" id="SignalP"/>
    </source>
</evidence>
<sequence length="431" mass="48321">MMKMKITTLLALLLCSSLLAFSQPAEKRVKVIVAPDHADWTYRTGEKVKFTIQVLKDGNPVKNVNVRYEIAPEKMEPLLKASAVFENGSKTLPEKSMQQAGFLRCIATATVDGKDYRGLATAAFNPLDIQPVATVPDDFDTFWNNAKAENAKIPMDVRMTLLPERCTENVNVYQVSIQNYRYGARVYGILCVPKKEGKYPAILKVPGAGVYPFYGEVGLAAQGYITLEIGIHGIPVNMDPGVYKDLMNGALNGYWNANLDDKDNYYYKRVYLGCVRAIDYIFSLPQFDGSNLAVMGGSQGGALSIVTTALDNRVKWLVAFYPALCDVTGYLHGRAGGWPHMFAKENLNFNNKKDKINTAQYYDVVNFARRVKVPGFYSWGFNDETCPPTSMYAAYNVINAPKTLFLAQETGHWTYGEQWEQQQAWLKEKMK</sequence>
<reference evidence="3 4" key="1">
    <citation type="submission" date="2024-06" db="EMBL/GenBank/DDBJ databases">
        <title>Chitinophaga defluvii sp. nov., isolated from municipal sewage.</title>
        <authorList>
            <person name="Zhang L."/>
        </authorList>
    </citation>
    <scope>NUCLEOTIDE SEQUENCE [LARGE SCALE GENOMIC DNA]</scope>
    <source>
        <strain evidence="3 4">H8</strain>
    </source>
</reference>
<feature type="chain" id="PRO_5045256872" evidence="1">
    <location>
        <begin position="21"/>
        <end position="431"/>
    </location>
</feature>
<name>A0ABV2TAA0_9BACT</name>
<comment type="caution">
    <text evidence="3">The sequence shown here is derived from an EMBL/GenBank/DDBJ whole genome shotgun (WGS) entry which is preliminary data.</text>
</comment>
<dbReference type="SUPFAM" id="SSF53474">
    <property type="entry name" value="alpha/beta-Hydrolases"/>
    <property type="match status" value="1"/>
</dbReference>
<dbReference type="Pfam" id="PF05448">
    <property type="entry name" value="AXE1"/>
    <property type="match status" value="1"/>
</dbReference>
<dbReference type="RefSeq" id="WP_354662499.1">
    <property type="nucleotide sequence ID" value="NZ_JBEXAC010000002.1"/>
</dbReference>
<evidence type="ECO:0000313" key="4">
    <source>
        <dbReference type="Proteomes" id="UP001549749"/>
    </source>
</evidence>
<dbReference type="InterPro" id="IPR029058">
    <property type="entry name" value="AB_hydrolase_fold"/>
</dbReference>
<accession>A0ABV2TAA0</accession>
<dbReference type="Gene3D" id="3.40.50.1820">
    <property type="entry name" value="alpha/beta hydrolase"/>
    <property type="match status" value="1"/>
</dbReference>
<feature type="domain" description="Acetyl xylan esterase" evidence="2">
    <location>
        <begin position="131"/>
        <end position="427"/>
    </location>
</feature>
<dbReference type="InterPro" id="IPR008391">
    <property type="entry name" value="AXE1_dom"/>
</dbReference>
<evidence type="ECO:0000259" key="2">
    <source>
        <dbReference type="Pfam" id="PF05448"/>
    </source>
</evidence>
<protein>
    <submittedName>
        <fullName evidence="3">Acetylxylan esterase</fullName>
    </submittedName>
</protein>
<feature type="signal peptide" evidence="1">
    <location>
        <begin position="1"/>
        <end position="20"/>
    </location>
</feature>
<organism evidence="3 4">
    <name type="scientific">Chitinophaga defluvii</name>
    <dbReference type="NCBI Taxonomy" id="3163343"/>
    <lineage>
        <taxon>Bacteria</taxon>
        <taxon>Pseudomonadati</taxon>
        <taxon>Bacteroidota</taxon>
        <taxon>Chitinophagia</taxon>
        <taxon>Chitinophagales</taxon>
        <taxon>Chitinophagaceae</taxon>
        <taxon>Chitinophaga</taxon>
    </lineage>
</organism>
<keyword evidence="4" id="KW-1185">Reference proteome</keyword>
<dbReference type="Proteomes" id="UP001549749">
    <property type="component" value="Unassembled WGS sequence"/>
</dbReference>
<keyword evidence="1" id="KW-0732">Signal</keyword>